<feature type="region of interest" description="Disordered" evidence="1">
    <location>
        <begin position="84"/>
        <end position="118"/>
    </location>
</feature>
<sequence>MLASIRRRLLKAPDSSLFEHMSCLPSLFSSRISVLGPRSTLSRSSIVFETTASTLKSIVQLSFFCGRIPTKMCLKSRLNPPHRTGNCSPQHMGSAAQQTSQTQASPVPTFRERKTHRRAQVRRFAKKLSVNIIVSTCRVFSGLMRGWKLELTIL</sequence>
<gene>
    <name evidence="2" type="ORF">K402DRAFT_396894</name>
</gene>
<evidence type="ECO:0000313" key="3">
    <source>
        <dbReference type="Proteomes" id="UP000800041"/>
    </source>
</evidence>
<keyword evidence="3" id="KW-1185">Reference proteome</keyword>
<name>A0A6G1GQU7_9PEZI</name>
<evidence type="ECO:0000313" key="2">
    <source>
        <dbReference type="EMBL" id="KAF1983184.1"/>
    </source>
</evidence>
<proteinExistence type="predicted"/>
<feature type="compositionally biased region" description="Low complexity" evidence="1">
    <location>
        <begin position="94"/>
        <end position="105"/>
    </location>
</feature>
<dbReference type="EMBL" id="ML977177">
    <property type="protein sequence ID" value="KAF1983184.1"/>
    <property type="molecule type" value="Genomic_DNA"/>
</dbReference>
<dbReference type="Proteomes" id="UP000800041">
    <property type="component" value="Unassembled WGS sequence"/>
</dbReference>
<reference evidence="2" key="1">
    <citation type="journal article" date="2020" name="Stud. Mycol.">
        <title>101 Dothideomycetes genomes: a test case for predicting lifestyles and emergence of pathogens.</title>
        <authorList>
            <person name="Haridas S."/>
            <person name="Albert R."/>
            <person name="Binder M."/>
            <person name="Bloem J."/>
            <person name="Labutti K."/>
            <person name="Salamov A."/>
            <person name="Andreopoulos B."/>
            <person name="Baker S."/>
            <person name="Barry K."/>
            <person name="Bills G."/>
            <person name="Bluhm B."/>
            <person name="Cannon C."/>
            <person name="Castanera R."/>
            <person name="Culley D."/>
            <person name="Daum C."/>
            <person name="Ezra D."/>
            <person name="Gonzalez J."/>
            <person name="Henrissat B."/>
            <person name="Kuo A."/>
            <person name="Liang C."/>
            <person name="Lipzen A."/>
            <person name="Lutzoni F."/>
            <person name="Magnuson J."/>
            <person name="Mondo S."/>
            <person name="Nolan M."/>
            <person name="Ohm R."/>
            <person name="Pangilinan J."/>
            <person name="Park H.-J."/>
            <person name="Ramirez L."/>
            <person name="Alfaro M."/>
            <person name="Sun H."/>
            <person name="Tritt A."/>
            <person name="Yoshinaga Y."/>
            <person name="Zwiers L.-H."/>
            <person name="Turgeon B."/>
            <person name="Goodwin S."/>
            <person name="Spatafora J."/>
            <person name="Crous P."/>
            <person name="Grigoriev I."/>
        </authorList>
    </citation>
    <scope>NUCLEOTIDE SEQUENCE</scope>
    <source>
        <strain evidence="2">CBS 113979</strain>
    </source>
</reference>
<accession>A0A6G1GQU7</accession>
<dbReference type="AlphaFoldDB" id="A0A6G1GQU7"/>
<evidence type="ECO:0000256" key="1">
    <source>
        <dbReference type="SAM" id="MobiDB-lite"/>
    </source>
</evidence>
<organism evidence="2 3">
    <name type="scientific">Aulographum hederae CBS 113979</name>
    <dbReference type="NCBI Taxonomy" id="1176131"/>
    <lineage>
        <taxon>Eukaryota</taxon>
        <taxon>Fungi</taxon>
        <taxon>Dikarya</taxon>
        <taxon>Ascomycota</taxon>
        <taxon>Pezizomycotina</taxon>
        <taxon>Dothideomycetes</taxon>
        <taxon>Pleosporomycetidae</taxon>
        <taxon>Aulographales</taxon>
        <taxon>Aulographaceae</taxon>
    </lineage>
</organism>
<protein>
    <submittedName>
        <fullName evidence="2">Uncharacterized protein</fullName>
    </submittedName>
</protein>